<accession>A0A173SJE7</accession>
<proteinExistence type="predicted"/>
<sequence>MKTDKFMYLLTMTEDEFVENIGKEDFFRRFGNPAVIRTQAGEGYIVLSAELYDRMAELCGFPGTKELIEREPRT</sequence>
<evidence type="ECO:0000313" key="2">
    <source>
        <dbReference type="Proteomes" id="UP000095649"/>
    </source>
</evidence>
<organism evidence="1 2">
    <name type="scientific">Faecalibacterium prausnitzii</name>
    <dbReference type="NCBI Taxonomy" id="853"/>
    <lineage>
        <taxon>Bacteria</taxon>
        <taxon>Bacillati</taxon>
        <taxon>Bacillota</taxon>
        <taxon>Clostridia</taxon>
        <taxon>Eubacteriales</taxon>
        <taxon>Oscillospiraceae</taxon>
        <taxon>Faecalibacterium</taxon>
    </lineage>
</organism>
<protein>
    <recommendedName>
        <fullName evidence="3">Type II toxin-antitoxin system Phd/YefM family antitoxin</fullName>
    </recommendedName>
</protein>
<evidence type="ECO:0000313" key="1">
    <source>
        <dbReference type="EMBL" id="CUM90330.1"/>
    </source>
</evidence>
<dbReference type="EMBL" id="CYXN01000005">
    <property type="protein sequence ID" value="CUM90330.1"/>
    <property type="molecule type" value="Genomic_DNA"/>
</dbReference>
<gene>
    <name evidence="1" type="ORF">ERS852582_01072</name>
</gene>
<name>A0A173SJE7_9FIRM</name>
<dbReference type="Proteomes" id="UP000095649">
    <property type="component" value="Unassembled WGS sequence"/>
</dbReference>
<evidence type="ECO:0008006" key="3">
    <source>
        <dbReference type="Google" id="ProtNLM"/>
    </source>
</evidence>
<reference evidence="1 2" key="1">
    <citation type="submission" date="2015-09" db="EMBL/GenBank/DDBJ databases">
        <authorList>
            <consortium name="Pathogen Informatics"/>
        </authorList>
    </citation>
    <scope>NUCLEOTIDE SEQUENCE [LARGE SCALE GENOMIC DNA]</scope>
    <source>
        <strain evidence="1 2">2789STDY5834970</strain>
    </source>
</reference>
<dbReference type="AlphaFoldDB" id="A0A173SJE7"/>